<dbReference type="Pfam" id="PF00668">
    <property type="entry name" value="Condensation"/>
    <property type="match status" value="1"/>
</dbReference>
<dbReference type="GeneID" id="88359855"/>
<dbReference type="GO" id="GO:0003824">
    <property type="term" value="F:catalytic activity"/>
    <property type="evidence" value="ECO:0007669"/>
    <property type="project" value="InterPro"/>
</dbReference>
<dbReference type="KEGG" id="ntp:CRH09_21115"/>
<feature type="domain" description="Condensation" evidence="1">
    <location>
        <begin position="3"/>
        <end position="418"/>
    </location>
</feature>
<sequence length="436" mass="47985">MRLTAAQAEFWGYLQPDPVTAMFNVAEYADLRGPVDTDLLAAAIRRTVSEVEVLNLRVHATPEGPRFRPVTPDWQLHELDLSADPDPRAAAEAWMAQDLDTRVRVDADTPFTHALLRLGSEHVLWYHRVHHLMLDGYGLALVARRVAAVYTALADGRDPGAAQFDSLAAVVEFEDAERASDDYRRAEQFWTAYHRDRPAVPTLAPTTAPMTARMARTAADLDPGLVARLRSFRGGPWAHAAIAAVAAYLHRATGAPQVRLCLPVMARTGTPAVRVPCTTVNVVYFWAECDADSSLNSLTAQVTDFLRTSRPHQRFRVVDLWRAPDFAFDEQRAYGPLANVMPFDFTLDFAGTPATVRNATAGVEEDVGFYLYDRADGGMELIVGGNPPLFTEPDLDAHAARFRDLLDRMLAAPDRPLRGLGHCLGGNRGGGPADEY</sequence>
<name>A0A291RM16_9NOCA</name>
<evidence type="ECO:0000259" key="1">
    <source>
        <dbReference type="Pfam" id="PF00668"/>
    </source>
</evidence>
<accession>A0A291RM16</accession>
<dbReference type="Proteomes" id="UP000221961">
    <property type="component" value="Chromosome"/>
</dbReference>
<proteinExistence type="predicted"/>
<dbReference type="EMBL" id="CP023778">
    <property type="protein sequence ID" value="ATL68309.1"/>
    <property type="molecule type" value="Genomic_DNA"/>
</dbReference>
<reference evidence="2 3" key="1">
    <citation type="submission" date="2017-10" db="EMBL/GenBank/DDBJ databases">
        <title>Comparative genomics between pathogenic Norcardia.</title>
        <authorList>
            <person name="Zeng L."/>
        </authorList>
    </citation>
    <scope>NUCLEOTIDE SEQUENCE [LARGE SCALE GENOMIC DNA]</scope>
    <source>
        <strain evidence="2 3">NC_YFY_NT001</strain>
    </source>
</reference>
<dbReference type="Gene3D" id="3.30.559.30">
    <property type="entry name" value="Nonribosomal peptide synthetase, condensation domain"/>
    <property type="match status" value="1"/>
</dbReference>
<dbReference type="SUPFAM" id="SSF52777">
    <property type="entry name" value="CoA-dependent acyltransferases"/>
    <property type="match status" value="2"/>
</dbReference>
<evidence type="ECO:0000313" key="2">
    <source>
        <dbReference type="EMBL" id="ATL68309.1"/>
    </source>
</evidence>
<organism evidence="2 3">
    <name type="scientific">Nocardia terpenica</name>
    <dbReference type="NCBI Taxonomy" id="455432"/>
    <lineage>
        <taxon>Bacteria</taxon>
        <taxon>Bacillati</taxon>
        <taxon>Actinomycetota</taxon>
        <taxon>Actinomycetes</taxon>
        <taxon>Mycobacteriales</taxon>
        <taxon>Nocardiaceae</taxon>
        <taxon>Nocardia</taxon>
    </lineage>
</organism>
<dbReference type="RefSeq" id="WP_098695408.1">
    <property type="nucleotide sequence ID" value="NZ_CP023778.1"/>
</dbReference>
<gene>
    <name evidence="2" type="ORF">CRH09_21115</name>
</gene>
<dbReference type="InterPro" id="IPR001242">
    <property type="entry name" value="Condensation_dom"/>
</dbReference>
<protein>
    <recommendedName>
        <fullName evidence="1">Condensation domain-containing protein</fullName>
    </recommendedName>
</protein>
<dbReference type="GO" id="GO:0008610">
    <property type="term" value="P:lipid biosynthetic process"/>
    <property type="evidence" value="ECO:0007669"/>
    <property type="project" value="UniProtKB-ARBA"/>
</dbReference>
<evidence type="ECO:0000313" key="3">
    <source>
        <dbReference type="Proteomes" id="UP000221961"/>
    </source>
</evidence>
<dbReference type="InterPro" id="IPR023213">
    <property type="entry name" value="CAT-like_dom_sf"/>
</dbReference>
<dbReference type="Gene3D" id="3.30.559.10">
    <property type="entry name" value="Chloramphenicol acetyltransferase-like domain"/>
    <property type="match status" value="1"/>
</dbReference>
<dbReference type="AlphaFoldDB" id="A0A291RM16"/>